<name>A0A1X7DSV2_9BACT</name>
<feature type="transmembrane region" description="Helical" evidence="6">
    <location>
        <begin position="682"/>
        <end position="702"/>
    </location>
</feature>
<keyword evidence="9" id="KW-1185">Reference proteome</keyword>
<feature type="transmembrane region" description="Helical" evidence="6">
    <location>
        <begin position="742"/>
        <end position="761"/>
    </location>
</feature>
<evidence type="ECO:0000256" key="6">
    <source>
        <dbReference type="SAM" id="Phobius"/>
    </source>
</evidence>
<evidence type="ECO:0000256" key="1">
    <source>
        <dbReference type="ARBA" id="ARBA00004651"/>
    </source>
</evidence>
<organism evidence="8 9">
    <name type="scientific">Desulfovibrio gilichinskyi</name>
    <dbReference type="NCBI Taxonomy" id="1519643"/>
    <lineage>
        <taxon>Bacteria</taxon>
        <taxon>Pseudomonadati</taxon>
        <taxon>Thermodesulfobacteriota</taxon>
        <taxon>Desulfovibrionia</taxon>
        <taxon>Desulfovibrionales</taxon>
        <taxon>Desulfovibrionaceae</taxon>
        <taxon>Desulfovibrio</taxon>
    </lineage>
</organism>
<dbReference type="STRING" id="1519643.SAMN06295933_2310"/>
<keyword evidence="3 6" id="KW-0812">Transmembrane</keyword>
<feature type="transmembrane region" description="Helical" evidence="6">
    <location>
        <begin position="656"/>
        <end position="675"/>
    </location>
</feature>
<evidence type="ECO:0000313" key="8">
    <source>
        <dbReference type="EMBL" id="SMF20983.1"/>
    </source>
</evidence>
<feature type="transmembrane region" description="Helical" evidence="6">
    <location>
        <begin position="20"/>
        <end position="38"/>
    </location>
</feature>
<comment type="subcellular location">
    <subcellularLocation>
        <location evidence="1">Cell membrane</location>
        <topology evidence="1">Multi-pass membrane protein</topology>
    </subcellularLocation>
</comment>
<evidence type="ECO:0000256" key="4">
    <source>
        <dbReference type="ARBA" id="ARBA00022989"/>
    </source>
</evidence>
<evidence type="ECO:0000256" key="5">
    <source>
        <dbReference type="ARBA" id="ARBA00023136"/>
    </source>
</evidence>
<dbReference type="Proteomes" id="UP000192906">
    <property type="component" value="Unassembled WGS sequence"/>
</dbReference>
<dbReference type="PANTHER" id="PTHR33406">
    <property type="entry name" value="MEMBRANE PROTEIN MJ1562-RELATED"/>
    <property type="match status" value="1"/>
</dbReference>
<gene>
    <name evidence="8" type="ORF">SAMN06295933_2310</name>
</gene>
<keyword evidence="5 6" id="KW-0472">Membrane</keyword>
<dbReference type="Pfam" id="PF03176">
    <property type="entry name" value="MMPL"/>
    <property type="match status" value="2"/>
</dbReference>
<dbReference type="EMBL" id="FWZU01000003">
    <property type="protein sequence ID" value="SMF20983.1"/>
    <property type="molecule type" value="Genomic_DNA"/>
</dbReference>
<feature type="transmembrane region" description="Helical" evidence="6">
    <location>
        <begin position="387"/>
        <end position="406"/>
    </location>
</feature>
<keyword evidence="2" id="KW-1003">Cell membrane</keyword>
<evidence type="ECO:0000313" key="9">
    <source>
        <dbReference type="Proteomes" id="UP000192906"/>
    </source>
</evidence>
<feature type="transmembrane region" description="Helical" evidence="6">
    <location>
        <begin position="362"/>
        <end position="381"/>
    </location>
</feature>
<reference evidence="9" key="1">
    <citation type="submission" date="2017-04" db="EMBL/GenBank/DDBJ databases">
        <authorList>
            <person name="Varghese N."/>
            <person name="Submissions S."/>
        </authorList>
    </citation>
    <scope>NUCLEOTIDE SEQUENCE [LARGE SCALE GENOMIC DNA]</scope>
    <source>
        <strain evidence="9">K3S</strain>
    </source>
</reference>
<feature type="transmembrane region" description="Helical" evidence="6">
    <location>
        <begin position="434"/>
        <end position="452"/>
    </location>
</feature>
<feature type="domain" description="Membrane transport protein MMPL" evidence="7">
    <location>
        <begin position="223"/>
        <end position="409"/>
    </location>
</feature>
<dbReference type="InterPro" id="IPR050545">
    <property type="entry name" value="Mycobact_MmpL"/>
</dbReference>
<feature type="domain" description="Membrane transport protein MMPL" evidence="7">
    <location>
        <begin position="654"/>
        <end position="794"/>
    </location>
</feature>
<dbReference type="SUPFAM" id="SSF82866">
    <property type="entry name" value="Multidrug efflux transporter AcrB transmembrane domain"/>
    <property type="match status" value="2"/>
</dbReference>
<feature type="transmembrane region" description="Helical" evidence="6">
    <location>
        <begin position="293"/>
        <end position="315"/>
    </location>
</feature>
<dbReference type="Gene3D" id="1.20.1640.10">
    <property type="entry name" value="Multidrug efflux transporter AcrB transmembrane domain"/>
    <property type="match status" value="2"/>
</dbReference>
<feature type="transmembrane region" description="Helical" evidence="6">
    <location>
        <begin position="269"/>
        <end position="286"/>
    </location>
</feature>
<evidence type="ECO:0000259" key="7">
    <source>
        <dbReference type="Pfam" id="PF03176"/>
    </source>
</evidence>
<dbReference type="GO" id="GO:0005886">
    <property type="term" value="C:plasma membrane"/>
    <property type="evidence" value="ECO:0007669"/>
    <property type="project" value="UniProtKB-SubCell"/>
</dbReference>
<dbReference type="PANTHER" id="PTHR33406:SF13">
    <property type="entry name" value="MEMBRANE PROTEIN YDFJ"/>
    <property type="match status" value="1"/>
</dbReference>
<evidence type="ECO:0000256" key="2">
    <source>
        <dbReference type="ARBA" id="ARBA00022475"/>
    </source>
</evidence>
<protein>
    <submittedName>
        <fullName evidence="8">Predicted exporter</fullName>
    </submittedName>
</protein>
<dbReference type="AlphaFoldDB" id="A0A1X7DSV2"/>
<accession>A0A1X7DSV2</accession>
<evidence type="ECO:0000256" key="3">
    <source>
        <dbReference type="ARBA" id="ARBA00022692"/>
    </source>
</evidence>
<dbReference type="OrthoDB" id="9780358at2"/>
<feature type="transmembrane region" description="Helical" evidence="6">
    <location>
        <begin position="708"/>
        <end position="730"/>
    </location>
</feature>
<feature type="transmembrane region" description="Helical" evidence="6">
    <location>
        <begin position="321"/>
        <end position="342"/>
    </location>
</feature>
<feature type="transmembrane region" description="Helical" evidence="6">
    <location>
        <begin position="773"/>
        <end position="792"/>
    </location>
</feature>
<dbReference type="InterPro" id="IPR004869">
    <property type="entry name" value="MMPL_dom"/>
</dbReference>
<proteinExistence type="predicted"/>
<keyword evidence="4 6" id="KW-1133">Transmembrane helix</keyword>
<sequence length="804" mass="88444">MILSIFTSKNYSKKHTQIRYVLFLILFVILCVLPLRSVSFREDISAMIPAGTDGRIKEDFTLLQKAPLSGSVLITLQSKKVTPEQLINVAKSLSSRFKPPYFILQDYSKTTPQSIIDYLLTQAPNLTTEADLKNLEELTSPNTVAATLKINKHQLISPIGIGVKKIIVSDPLNLRSLYLKKIASLRFLPHFNTKGQHILNNDQTALLLIAKSQIPMTDSNGGEKLLSNFKQISHSALAENNLKSSDISISLLSGHIYTVANASIIKNDLTTISIVSAVALIILFLFSFRHVGALAIFLAPGIAIMAGLGSTAIFFPNMSTIVIGFGSILMGVSIDFAIHTYFALADRHDDPKQAVRNIKFPILYGAATSCVAFGALYISGIPGIKQLAVFSVAGIIAACSYALLFIPNFCCSSPSISQNTPPRLESKKRGSKKITLIISAILIISGSIIALSNCFDTELKHLGYISENIHNTEKIFTDSWGDLRGHSLLFASGSTQQEALQKNTKVWADITKNLQNEKAINISQVLPDYQAQQENFSRWRKFWNNNKINETKAILQKEGAKLHFAPKIFDSSIKKLSNPIVPESIQSMRSSSLGFLAEMLIPKTSYQEHVNIITLLPDTERIIKYYTPQKEKLLGVRLVAQSKFKQALEFEMEKDILRFIGLSGVLVIILILLLFKNIRRATLAIFPAIFGVISTFSLLSILNIPLNIFHIIALPLVIGLGADYGIFMVFQEVKETTPSTLKAVRISGLTTLAGFGVLVLAKHPSLNSLGATVAIGISSALLCAIFILPRLLNLHYTSNQSKET</sequence>